<dbReference type="Proteomes" id="UP000887116">
    <property type="component" value="Unassembled WGS sequence"/>
</dbReference>
<keyword evidence="3" id="KW-1185">Reference proteome</keyword>
<name>A0A8X6FJ25_TRICU</name>
<keyword evidence="1" id="KW-0472">Membrane</keyword>
<reference evidence="2" key="1">
    <citation type="submission" date="2020-07" db="EMBL/GenBank/DDBJ databases">
        <title>Multicomponent nature underlies the extraordinary mechanical properties of spider dragline silk.</title>
        <authorList>
            <person name="Kono N."/>
            <person name="Nakamura H."/>
            <person name="Mori M."/>
            <person name="Yoshida Y."/>
            <person name="Ohtoshi R."/>
            <person name="Malay A.D."/>
            <person name="Moran D.A.P."/>
            <person name="Tomita M."/>
            <person name="Numata K."/>
            <person name="Arakawa K."/>
        </authorList>
    </citation>
    <scope>NUCLEOTIDE SEQUENCE</scope>
</reference>
<dbReference type="AlphaFoldDB" id="A0A8X6FJ25"/>
<evidence type="ECO:0000313" key="3">
    <source>
        <dbReference type="Proteomes" id="UP000887116"/>
    </source>
</evidence>
<proteinExistence type="predicted"/>
<dbReference type="OrthoDB" id="6430375at2759"/>
<feature type="transmembrane region" description="Helical" evidence="1">
    <location>
        <begin position="43"/>
        <end position="67"/>
    </location>
</feature>
<keyword evidence="1" id="KW-0812">Transmembrane</keyword>
<gene>
    <name evidence="2" type="primary">NCL1_47925</name>
    <name evidence="2" type="ORF">TNCT_513241</name>
</gene>
<protein>
    <submittedName>
        <fullName evidence="2">Uncharacterized protein</fullName>
    </submittedName>
</protein>
<sequence>MDVANQQDFFFDVFYSEVEHDFDLDKKSYNTRSCALAYLFTAWYFWISLLCVCFMLMTLLMVCVLCCCRNKKNDTSTVLGRILLSLPPTLFTTRDPDGIIQPNVMFYSRPPTRQQQTSAAIVARALPPMTAKDRLTTPIMPLNPAYQPSQPVTVTSSTSTTIINSNELTLPPGYVVNRDVKYC</sequence>
<dbReference type="EMBL" id="BMAO01022309">
    <property type="protein sequence ID" value="GFQ81071.1"/>
    <property type="molecule type" value="Genomic_DNA"/>
</dbReference>
<evidence type="ECO:0000256" key="1">
    <source>
        <dbReference type="SAM" id="Phobius"/>
    </source>
</evidence>
<evidence type="ECO:0000313" key="2">
    <source>
        <dbReference type="EMBL" id="GFQ81071.1"/>
    </source>
</evidence>
<keyword evidence="1" id="KW-1133">Transmembrane helix</keyword>
<comment type="caution">
    <text evidence="2">The sequence shown here is derived from an EMBL/GenBank/DDBJ whole genome shotgun (WGS) entry which is preliminary data.</text>
</comment>
<accession>A0A8X6FJ25</accession>
<organism evidence="2 3">
    <name type="scientific">Trichonephila clavata</name>
    <name type="common">Joro spider</name>
    <name type="synonym">Nephila clavata</name>
    <dbReference type="NCBI Taxonomy" id="2740835"/>
    <lineage>
        <taxon>Eukaryota</taxon>
        <taxon>Metazoa</taxon>
        <taxon>Ecdysozoa</taxon>
        <taxon>Arthropoda</taxon>
        <taxon>Chelicerata</taxon>
        <taxon>Arachnida</taxon>
        <taxon>Araneae</taxon>
        <taxon>Araneomorphae</taxon>
        <taxon>Entelegynae</taxon>
        <taxon>Araneoidea</taxon>
        <taxon>Nephilidae</taxon>
        <taxon>Trichonephila</taxon>
    </lineage>
</organism>